<feature type="signal peptide" evidence="2">
    <location>
        <begin position="1"/>
        <end position="28"/>
    </location>
</feature>
<evidence type="ECO:0000313" key="4">
    <source>
        <dbReference type="Proteomes" id="UP000604001"/>
    </source>
</evidence>
<accession>A0ABR6U9C7</accession>
<evidence type="ECO:0000313" key="3">
    <source>
        <dbReference type="EMBL" id="MBC2961054.1"/>
    </source>
</evidence>
<evidence type="ECO:0000256" key="1">
    <source>
        <dbReference type="SAM" id="MobiDB-lite"/>
    </source>
</evidence>
<reference evidence="3 4" key="1">
    <citation type="submission" date="2020-08" db="EMBL/GenBank/DDBJ databases">
        <title>novel species in genus Nocardioides.</title>
        <authorList>
            <person name="Zhang G."/>
        </authorList>
    </citation>
    <scope>NUCLEOTIDE SEQUENCE [LARGE SCALE GENOMIC DNA]</scope>
    <source>
        <strain evidence="3 4">SC8A-24</strain>
    </source>
</reference>
<feature type="compositionally biased region" description="Basic and acidic residues" evidence="1">
    <location>
        <begin position="164"/>
        <end position="174"/>
    </location>
</feature>
<evidence type="ECO:0000256" key="2">
    <source>
        <dbReference type="SAM" id="SignalP"/>
    </source>
</evidence>
<feature type="chain" id="PRO_5047484309" evidence="2">
    <location>
        <begin position="29"/>
        <end position="174"/>
    </location>
</feature>
<dbReference type="PROSITE" id="PS51257">
    <property type="entry name" value="PROKAR_LIPOPROTEIN"/>
    <property type="match status" value="1"/>
</dbReference>
<sequence length="174" mass="17953">MRTTGATAAAACAASLAVSLLLGGCGTASPTSPPTGVDELVVPTPSPDADDFVAEIDNPWFLGDLGTAAVGGTEEVAGVEVTVVGDDYYAQDRRGNVWWFGTAGEWQAGADGAQAGLAMPAEPRYGDSWRTAYVPGVVEDVTAVTDFDDDSVQLETTSPLDPGVVERRTVDRAD</sequence>
<dbReference type="Proteomes" id="UP000604001">
    <property type="component" value="Unassembled WGS sequence"/>
</dbReference>
<keyword evidence="2" id="KW-0732">Signal</keyword>
<dbReference type="RefSeq" id="WP_186346301.1">
    <property type="nucleotide sequence ID" value="NZ_BMMR01000004.1"/>
</dbReference>
<name>A0ABR6U9C7_9ACTN</name>
<protein>
    <submittedName>
        <fullName evidence="3">Uncharacterized protein</fullName>
    </submittedName>
</protein>
<dbReference type="EMBL" id="JACMYC010000006">
    <property type="protein sequence ID" value="MBC2961054.1"/>
    <property type="molecule type" value="Genomic_DNA"/>
</dbReference>
<proteinExistence type="predicted"/>
<comment type="caution">
    <text evidence="3">The sequence shown here is derived from an EMBL/GenBank/DDBJ whole genome shotgun (WGS) entry which is preliminary data.</text>
</comment>
<organism evidence="3 4">
    <name type="scientific">Nocardioides deserti</name>
    <dbReference type="NCBI Taxonomy" id="1588644"/>
    <lineage>
        <taxon>Bacteria</taxon>
        <taxon>Bacillati</taxon>
        <taxon>Actinomycetota</taxon>
        <taxon>Actinomycetes</taxon>
        <taxon>Propionibacteriales</taxon>
        <taxon>Nocardioidaceae</taxon>
        <taxon>Nocardioides</taxon>
    </lineage>
</organism>
<gene>
    <name evidence="3" type="ORF">H7344_12190</name>
</gene>
<feature type="region of interest" description="Disordered" evidence="1">
    <location>
        <begin position="153"/>
        <end position="174"/>
    </location>
</feature>
<keyword evidence="4" id="KW-1185">Reference proteome</keyword>